<dbReference type="PANTHER" id="PTHR47637:SF1">
    <property type="entry name" value="CHAPERONE SURA"/>
    <property type="match status" value="1"/>
</dbReference>
<dbReference type="RefSeq" id="WP_125468330.1">
    <property type="nucleotide sequence ID" value="NZ_RWBG01000004.1"/>
</dbReference>
<dbReference type="PROSITE" id="PS50198">
    <property type="entry name" value="PPIC_PPIASE_2"/>
    <property type="match status" value="2"/>
</dbReference>
<reference evidence="5 6" key="1">
    <citation type="submission" date="2018-12" db="EMBL/GenBank/DDBJ databases">
        <title>Mangrovimonas spongiae sp. nov., a novel member of the genus Mangrovimonas isolated from marine sponge.</title>
        <authorList>
            <person name="Zhuang L."/>
            <person name="Luo L."/>
        </authorList>
    </citation>
    <scope>NUCLEOTIDE SEQUENCE [LARGE SCALE GENOMIC DNA]</scope>
    <source>
        <strain evidence="5 6">HN-E26</strain>
    </source>
</reference>
<dbReference type="PANTHER" id="PTHR47637">
    <property type="entry name" value="CHAPERONE SURA"/>
    <property type="match status" value="1"/>
</dbReference>
<dbReference type="Proteomes" id="UP000270620">
    <property type="component" value="Unassembled WGS sequence"/>
</dbReference>
<feature type="signal peptide" evidence="3">
    <location>
        <begin position="1"/>
        <end position="32"/>
    </location>
</feature>
<dbReference type="Pfam" id="PF00639">
    <property type="entry name" value="Rotamase"/>
    <property type="match status" value="2"/>
</dbReference>
<dbReference type="InterPro" id="IPR050280">
    <property type="entry name" value="OMP_Chaperone_SurA"/>
</dbReference>
<evidence type="ECO:0000313" key="5">
    <source>
        <dbReference type="EMBL" id="RSK39358.1"/>
    </source>
</evidence>
<protein>
    <submittedName>
        <fullName evidence="5">Peptidylprolyl isomerase</fullName>
    </submittedName>
</protein>
<dbReference type="AlphaFoldDB" id="A0A3R9NMI1"/>
<dbReference type="InterPro" id="IPR000297">
    <property type="entry name" value="PPIase_PpiC"/>
</dbReference>
<comment type="caution">
    <text evidence="5">The sequence shown here is derived from an EMBL/GenBank/DDBJ whole genome shotgun (WGS) entry which is preliminary data.</text>
</comment>
<evidence type="ECO:0000256" key="3">
    <source>
        <dbReference type="SAM" id="SignalP"/>
    </source>
</evidence>
<keyword evidence="1 3" id="KW-0732">Signal</keyword>
<dbReference type="SUPFAM" id="SSF109998">
    <property type="entry name" value="Triger factor/SurA peptide-binding domain-like"/>
    <property type="match status" value="1"/>
</dbReference>
<dbReference type="SUPFAM" id="SSF54534">
    <property type="entry name" value="FKBP-like"/>
    <property type="match status" value="2"/>
</dbReference>
<keyword evidence="6" id="KW-1185">Reference proteome</keyword>
<dbReference type="GO" id="GO:0003755">
    <property type="term" value="F:peptidyl-prolyl cis-trans isomerase activity"/>
    <property type="evidence" value="ECO:0007669"/>
    <property type="project" value="UniProtKB-KW"/>
</dbReference>
<dbReference type="OrthoDB" id="14196at2"/>
<proteinExistence type="predicted"/>
<evidence type="ECO:0000256" key="2">
    <source>
        <dbReference type="PROSITE-ProRule" id="PRU00278"/>
    </source>
</evidence>
<dbReference type="EMBL" id="RWBG01000004">
    <property type="protein sequence ID" value="RSK39358.1"/>
    <property type="molecule type" value="Genomic_DNA"/>
</dbReference>
<keyword evidence="2 5" id="KW-0413">Isomerase</keyword>
<evidence type="ECO:0000259" key="4">
    <source>
        <dbReference type="PROSITE" id="PS50198"/>
    </source>
</evidence>
<dbReference type="Gene3D" id="1.10.4030.10">
    <property type="entry name" value="Porin chaperone SurA, peptide-binding domain"/>
    <property type="match status" value="1"/>
</dbReference>
<feature type="chain" id="PRO_5018789576" evidence="3">
    <location>
        <begin position="33"/>
        <end position="485"/>
    </location>
</feature>
<evidence type="ECO:0000313" key="6">
    <source>
        <dbReference type="Proteomes" id="UP000270620"/>
    </source>
</evidence>
<dbReference type="Gene3D" id="3.10.50.40">
    <property type="match status" value="2"/>
</dbReference>
<keyword evidence="2" id="KW-0697">Rotamase</keyword>
<sequence length="485" mass="55736">MQQKIKTLKFTIKTNTILFTALTCFLSLFSTAQEIISDDSTKVAVTNTKDSLTSFQTRKIDGVAAVVGDYIILDSDIDKTILELKASGASLQGVSRCQLFGKMLEDKLYAHHAVQDSIEVTDAEIRSSVDYQLQQMMAQSGKSMEELIAFYNRKSEKELREEMFEINKSERLAGEMQKKIVSELEVTPEEVREFFNKIPESERPTFGTELKVSQIVIEPEVSEENRQRAINQLKQFKADVQENGANFRSKVVLYSDDQASKANGGLYTLNRNKPRMVKEFREAAFSLQEGEISDPFETDFGFHIVYLEKVRGQEYDVRHILLIPEVSQSAVREAREKIENIRERIVSGDISFEDAARESSDEKETRSEGGFLINPATQDYNFELTKMDPELYGQIQDLEEAEISPIITETTRTGIMKFKIMRVTDRVNEHVADYSKDYLKIKELALNEKRFKAIEKWQDEKIMDTYIKINGEYKDCDFSGNWLKQ</sequence>
<accession>A0A3R9NMI1</accession>
<name>A0A3R9NMI1_9FLAO</name>
<gene>
    <name evidence="5" type="ORF">EJA19_10570</name>
</gene>
<organism evidence="5 6">
    <name type="scientific">Mangrovimonas spongiae</name>
    <dbReference type="NCBI Taxonomy" id="2494697"/>
    <lineage>
        <taxon>Bacteria</taxon>
        <taxon>Pseudomonadati</taxon>
        <taxon>Bacteroidota</taxon>
        <taxon>Flavobacteriia</taxon>
        <taxon>Flavobacteriales</taxon>
        <taxon>Flavobacteriaceae</taxon>
        <taxon>Mangrovimonas</taxon>
    </lineage>
</organism>
<dbReference type="InterPro" id="IPR046357">
    <property type="entry name" value="PPIase_dom_sf"/>
</dbReference>
<feature type="domain" description="PpiC" evidence="4">
    <location>
        <begin position="207"/>
        <end position="309"/>
    </location>
</feature>
<dbReference type="InterPro" id="IPR027304">
    <property type="entry name" value="Trigger_fact/SurA_dom_sf"/>
</dbReference>
<feature type="domain" description="PpiC" evidence="4">
    <location>
        <begin position="312"/>
        <end position="420"/>
    </location>
</feature>
<evidence type="ECO:0000256" key="1">
    <source>
        <dbReference type="ARBA" id="ARBA00022729"/>
    </source>
</evidence>